<dbReference type="InterPro" id="IPR049490">
    <property type="entry name" value="C883_1060-like_KR_N"/>
</dbReference>
<protein>
    <submittedName>
        <fullName evidence="7">Amino acid adenylation domain-containing protein</fullName>
    </submittedName>
</protein>
<dbReference type="PROSITE" id="PS52004">
    <property type="entry name" value="KS3_2"/>
    <property type="match status" value="1"/>
</dbReference>
<dbReference type="SUPFAM" id="SSF51735">
    <property type="entry name" value="NAD(P)-binding Rossmann-fold domains"/>
    <property type="match status" value="2"/>
</dbReference>
<dbReference type="PANTHER" id="PTHR43775:SF51">
    <property type="entry name" value="INACTIVE PHENOLPHTHIOCEROL SYNTHESIS POLYKETIDE SYNTHASE TYPE I PKS1-RELATED"/>
    <property type="match status" value="1"/>
</dbReference>
<evidence type="ECO:0000259" key="6">
    <source>
        <dbReference type="PROSITE" id="PS52004"/>
    </source>
</evidence>
<dbReference type="CDD" id="cd08953">
    <property type="entry name" value="KR_2_SDR_x"/>
    <property type="match status" value="1"/>
</dbReference>
<dbReference type="SMART" id="SM00822">
    <property type="entry name" value="PKS_KR"/>
    <property type="match status" value="1"/>
</dbReference>
<dbReference type="Pfam" id="PF00550">
    <property type="entry name" value="PP-binding"/>
    <property type="match status" value="2"/>
</dbReference>
<dbReference type="CDD" id="cd00833">
    <property type="entry name" value="PKS"/>
    <property type="match status" value="1"/>
</dbReference>
<dbReference type="InterPro" id="IPR025110">
    <property type="entry name" value="AMP-bd_C"/>
</dbReference>
<dbReference type="SUPFAM" id="SSF56801">
    <property type="entry name" value="Acetyl-CoA synthetase-like"/>
    <property type="match status" value="1"/>
</dbReference>
<organism evidence="7 8">
    <name type="scientific">Legionella lytica</name>
    <dbReference type="NCBI Taxonomy" id="96232"/>
    <lineage>
        <taxon>Bacteria</taxon>
        <taxon>Pseudomonadati</taxon>
        <taxon>Pseudomonadota</taxon>
        <taxon>Gammaproteobacteria</taxon>
        <taxon>Legionellales</taxon>
        <taxon>Legionellaceae</taxon>
        <taxon>Legionella</taxon>
    </lineage>
</organism>
<dbReference type="EMBL" id="CP071527">
    <property type="protein sequence ID" value="USQ13815.1"/>
    <property type="molecule type" value="Genomic_DNA"/>
</dbReference>
<dbReference type="InterPro" id="IPR036736">
    <property type="entry name" value="ACP-like_sf"/>
</dbReference>
<dbReference type="InterPro" id="IPR010071">
    <property type="entry name" value="AA_adenyl_dom"/>
</dbReference>
<dbReference type="Gene3D" id="3.30.300.30">
    <property type="match status" value="1"/>
</dbReference>
<dbReference type="Gene3D" id="3.30.70.3290">
    <property type="match status" value="1"/>
</dbReference>
<dbReference type="Gene3D" id="3.40.50.980">
    <property type="match status" value="2"/>
</dbReference>
<dbReference type="InterPro" id="IPR020841">
    <property type="entry name" value="PKS_Beta-ketoAc_synthase_dom"/>
</dbReference>
<evidence type="ECO:0000313" key="8">
    <source>
        <dbReference type="Proteomes" id="UP001057474"/>
    </source>
</evidence>
<dbReference type="InterPro" id="IPR020806">
    <property type="entry name" value="PKS_PP-bd"/>
</dbReference>
<dbReference type="SUPFAM" id="SSF52151">
    <property type="entry name" value="FabD/lysophospholipase-like"/>
    <property type="match status" value="1"/>
</dbReference>
<dbReference type="InterPro" id="IPR001227">
    <property type="entry name" value="Ac_transferase_dom_sf"/>
</dbReference>
<reference evidence="7" key="1">
    <citation type="submission" date="2021-03" db="EMBL/GenBank/DDBJ databases">
        <title>Legionella lytica PCM 2298.</title>
        <authorList>
            <person name="Koper P."/>
        </authorList>
    </citation>
    <scope>NUCLEOTIDE SEQUENCE</scope>
    <source>
        <strain evidence="7">PCM 2298</strain>
    </source>
</reference>
<dbReference type="InterPro" id="IPR014043">
    <property type="entry name" value="Acyl_transferase_dom"/>
</dbReference>
<evidence type="ECO:0000256" key="4">
    <source>
        <dbReference type="ARBA" id="ARBA00022679"/>
    </source>
</evidence>
<feature type="domain" description="Carrier" evidence="5">
    <location>
        <begin position="2018"/>
        <end position="2093"/>
    </location>
</feature>
<dbReference type="Pfam" id="PF21394">
    <property type="entry name" value="Beta-ketacyl_N"/>
    <property type="match status" value="1"/>
</dbReference>
<dbReference type="InterPro" id="IPR020845">
    <property type="entry name" value="AMP-binding_CS"/>
</dbReference>
<dbReference type="InterPro" id="IPR045851">
    <property type="entry name" value="AMP-bd_C_sf"/>
</dbReference>
<dbReference type="Pfam" id="PF02801">
    <property type="entry name" value="Ketoacyl-synt_C"/>
    <property type="match status" value="1"/>
</dbReference>
<dbReference type="InterPro" id="IPR000873">
    <property type="entry name" value="AMP-dep_synth/lig_dom"/>
</dbReference>
<dbReference type="PROSITE" id="PS50075">
    <property type="entry name" value="CARRIER"/>
    <property type="match status" value="2"/>
</dbReference>
<dbReference type="Pfam" id="PF00501">
    <property type="entry name" value="AMP-binding"/>
    <property type="match status" value="1"/>
</dbReference>
<evidence type="ECO:0000313" key="7">
    <source>
        <dbReference type="EMBL" id="USQ13815.1"/>
    </source>
</evidence>
<dbReference type="Gene3D" id="2.30.38.10">
    <property type="entry name" value="Luciferase, Domain 3"/>
    <property type="match status" value="1"/>
</dbReference>
<proteinExistence type="inferred from homology"/>
<dbReference type="Pfam" id="PF13193">
    <property type="entry name" value="AMP-binding_C"/>
    <property type="match status" value="1"/>
</dbReference>
<dbReference type="SMART" id="SM00827">
    <property type="entry name" value="PKS_AT"/>
    <property type="match status" value="1"/>
</dbReference>
<dbReference type="Pfam" id="PF22621">
    <property type="entry name" value="CurL-like_PKS_C"/>
    <property type="match status" value="1"/>
</dbReference>
<dbReference type="SMART" id="SM00825">
    <property type="entry name" value="PKS_KS"/>
    <property type="match status" value="1"/>
</dbReference>
<keyword evidence="2" id="KW-0596">Phosphopantetheine</keyword>
<dbReference type="Gene3D" id="3.40.47.10">
    <property type="match status" value="1"/>
</dbReference>
<feature type="domain" description="Carrier" evidence="5">
    <location>
        <begin position="524"/>
        <end position="599"/>
    </location>
</feature>
<gene>
    <name evidence="7" type="ORF">J2N86_00245</name>
</gene>
<dbReference type="InterPro" id="IPR016035">
    <property type="entry name" value="Acyl_Trfase/lysoPLipase"/>
</dbReference>
<dbReference type="Pfam" id="PF00109">
    <property type="entry name" value="ketoacyl-synt"/>
    <property type="match status" value="1"/>
</dbReference>
<dbReference type="InterPro" id="IPR014030">
    <property type="entry name" value="Ketoacyl_synth_N"/>
</dbReference>
<dbReference type="InterPro" id="IPR013968">
    <property type="entry name" value="PKS_KR"/>
</dbReference>
<dbReference type="PROSITE" id="PS00012">
    <property type="entry name" value="PHOSPHOPANTETHEINE"/>
    <property type="match status" value="1"/>
</dbReference>
<dbReference type="PANTHER" id="PTHR43775">
    <property type="entry name" value="FATTY ACID SYNTHASE"/>
    <property type="match status" value="1"/>
</dbReference>
<dbReference type="InterPro" id="IPR009081">
    <property type="entry name" value="PP-bd_ACP"/>
</dbReference>
<comment type="similarity">
    <text evidence="1">Belongs to the short-chain dehydrogenases/reductases (SDR) family.</text>
</comment>
<sequence>MRNLKTAYKHNIIELFESQVQLLPQYPAISECDKQLTYNSLNEKANQLARCLKKHKVCAGEFVGILLEPGIDFIVSVLAVVKLGAAYLPLDALAPQNRLVELLKDAQPKIVITNEQYLSLISEDKTAVRLIKNLNMESISFSRENLAIPLAPDAPLYMMYTSGSTGRPKGVIVPHQAVVNLVCEQNDFGLRAGDVIAQFSNLAFDASPFEVWSALLNGANLAIVPYTIRTEPSQLKQFIDENQVRYLCLPTGFFHQLIKSAAMTLDGIRVIIFGGEQVNAGLLKKFLAYRKEHALAIELINGYGPTEATAYTCRQRSDEHSLLSDDLLSAIGTPIKNVRMYVLDENKQPAIEGELYVSGINLALGYHNAPMQNDEKFIANPFCQDEPFQRLYKTGDRVRQLASGEYLFLERFDDQVKIGGFRIHLSEIETQLMRFPGISLAAVKVELGGSSHKMLTAYIILSTPETVVSADEIRNFLSKTLPPYMLPAKYVMVDELPLTLVGKVDKFKLDSLPHTDLSFHIDTSSSSMIEGTIKKIWQHLLNRKAIDAHKNLFELGANSLLITEACSKINKELQSELQVADIFSHPTIYKLSCYLEGQIETPKVKAIKDAVDNEVAIVGMACRFPGANSLQEYWDNLCLGKESLQRFDKEQLVNQPRQVTEKNFVPVRGILQGIEQFDANFFGFNPGDAQIADPQQRVFLECAWEALEHAAIAPEKLQAQSISVFAGMSDSTYLQENLLKSTWFNKEHDLLQQRIATSANMLSTQVSYRLNLKGRSINVNTSCSTGLATVDYACQDLILGYSDIALAGAASIVVPQSDGYVYQHESIVSPDGHCRPFSDAANGTVFSNGVGVVILKRLADALADGDTIYAVIRGRGVNNDGSDKLGFTAPSTRGQMSCIRDALGQAQITADEVGYLEAHGTATVLGDVVEIGALSAVYREQTERKQFCFLGSVKGNIGHTDVTSGIAGLIKTALCLHHRQIPPMCGFLQPNPDLFLQDSPFVINSQLQDWQAVGGQRYAGVSSFGVGGTNIHMVLSEHNQESSSMAVNKEQLFVLSAKSKRALQQNTEQLVHYLAAQAPAINLADVAYTLQKGREDFSWRRFAVGKTVDELMHSLSQSPIVQCHEHDQNVVFMFPGQGAQYHLMAMELMDKVPLFTLLVEHGVNLARNYINCDLLELLHTPDDVRLNQTQYAQPILFIIEYALAQLLMSYGVKPDVLIGHSIGEYVAACLAGVFSFEDAIIIVCERGLLMASAERGDMLAIACSAEEFNVYQQLIPVELALHNASNHCVASGSAAEITALALHLSSIGKPYQKLKVSHAFHSRFMESVERPFKEMLTNISLSAPTIPLISNVTGTWLSSEEASNPDYWYRHMRQTVNFCGGLRTLLADARSFFIEVGPGCSLTTFLKEVAEGEVSGISMTQVLADQHAASQDYQQLLSALGALWQQGIHIDWNSLHANEKRQRIPLPTYAFQRQRYWVEPDNVLHGEVSKEQMYVPAWSHQPVYFDPFALNANEVSAHSWIVFHDQHGFASQIVAFLRGHGVTPISVDFAKEYAAHSASHFSINVREKAHYETLFKALKNRLHQPIIVHLSSCDNDAVSVLNNTEVEQQLARSFHSLLYLTQAYLQQIGEQMPLQCALLTRGTQRVVGTETMVPTNASLIGACRALMHEHPALTYRIFDFHPDELATASPLLVNELVQSCVQGQWERHRPIVAYRHGLRWELAYTESKALGVKNRFKDNGVYLITGGVGGIALILCEAIARKVAQPTFILLSRSSVLTPSAWTAILQDSQHPLYAKVSRLQQLQDLGARLFFHQADVSQEASLCDAVTYYQQQLGRIDGVIHAAGIAGSGLAQLKTKAKADAVFVPKLQGTYNLARALRGNVLDFVVLTSSLAAITGERGQIDYCAANASLDAFAHAGLFSTRFMLSLNWNSWRELGMTVETPRPQEVRYLGRGNDISPQEGQQLFLQAMERNHAQVIISNYEPERYSVMLLHPPLQTSSVQPKITRHDLNVVSNYAVPTNEVETQLAQLWQDNLGIEDVGIHDDFFALGGYSLKALSLIEKINKTFVVSVSIHHLYTAPTIRQLAQLIQTNQDCR</sequence>
<evidence type="ECO:0000256" key="3">
    <source>
        <dbReference type="ARBA" id="ARBA00022553"/>
    </source>
</evidence>
<dbReference type="Gene3D" id="1.10.1200.10">
    <property type="entry name" value="ACP-like"/>
    <property type="match status" value="2"/>
</dbReference>
<dbReference type="InterPro" id="IPR036291">
    <property type="entry name" value="NAD(P)-bd_dom_sf"/>
</dbReference>
<dbReference type="InterPro" id="IPR050091">
    <property type="entry name" value="PKS_NRPS_Biosynth_Enz"/>
</dbReference>
<dbReference type="RefSeq" id="WP_252580143.1">
    <property type="nucleotide sequence ID" value="NZ_CP071527.1"/>
</dbReference>
<dbReference type="SUPFAM" id="SSF53901">
    <property type="entry name" value="Thiolase-like"/>
    <property type="match status" value="1"/>
</dbReference>
<dbReference type="Proteomes" id="UP001057474">
    <property type="component" value="Chromosome"/>
</dbReference>
<dbReference type="InterPro" id="IPR006162">
    <property type="entry name" value="Ppantetheine_attach_site"/>
</dbReference>
<dbReference type="PROSITE" id="PS00455">
    <property type="entry name" value="AMP_BINDING"/>
    <property type="match status" value="1"/>
</dbReference>
<name>A0ABY4Y845_9GAMM</name>
<keyword evidence="3" id="KW-0597">Phosphoprotein</keyword>
<evidence type="ECO:0000256" key="1">
    <source>
        <dbReference type="ARBA" id="ARBA00006484"/>
    </source>
</evidence>
<dbReference type="Gene3D" id="3.40.366.10">
    <property type="entry name" value="Malonyl-Coenzyme A Acyl Carrier Protein, domain 2"/>
    <property type="match status" value="1"/>
</dbReference>
<evidence type="ECO:0000256" key="2">
    <source>
        <dbReference type="ARBA" id="ARBA00022450"/>
    </source>
</evidence>
<dbReference type="InterPro" id="IPR014031">
    <property type="entry name" value="Ketoacyl_synth_C"/>
</dbReference>
<dbReference type="InterPro" id="IPR016039">
    <property type="entry name" value="Thiolase-like"/>
</dbReference>
<dbReference type="Gene3D" id="3.40.50.720">
    <property type="entry name" value="NAD(P)-binding Rossmann-like Domain"/>
    <property type="match status" value="1"/>
</dbReference>
<dbReference type="SUPFAM" id="SSF47336">
    <property type="entry name" value="ACP-like"/>
    <property type="match status" value="2"/>
</dbReference>
<dbReference type="InterPro" id="IPR057326">
    <property type="entry name" value="KR_dom"/>
</dbReference>
<dbReference type="Pfam" id="PF08659">
    <property type="entry name" value="KR"/>
    <property type="match status" value="1"/>
</dbReference>
<dbReference type="NCBIfam" id="TIGR01733">
    <property type="entry name" value="AA-adenyl-dom"/>
    <property type="match status" value="1"/>
</dbReference>
<dbReference type="SMART" id="SM00823">
    <property type="entry name" value="PKS_PP"/>
    <property type="match status" value="2"/>
</dbReference>
<accession>A0ABY4Y845</accession>
<keyword evidence="4" id="KW-0808">Transferase</keyword>
<dbReference type="Pfam" id="PF00698">
    <property type="entry name" value="Acyl_transf_1"/>
    <property type="match status" value="1"/>
</dbReference>
<keyword evidence="8" id="KW-1185">Reference proteome</keyword>
<feature type="domain" description="Ketosynthase family 3 (KS3)" evidence="6">
    <location>
        <begin position="612"/>
        <end position="1037"/>
    </location>
</feature>
<evidence type="ECO:0000259" key="5">
    <source>
        <dbReference type="PROSITE" id="PS50075"/>
    </source>
</evidence>